<sequence>MPPDPPAGGLPRDEAMQLLTPVHSLALRLRDAHLPDPLIAECLSIEPEALGPLLEVAQAKLAALLASR</sequence>
<keyword evidence="2" id="KW-1185">Reference proteome</keyword>
<dbReference type="Proteomes" id="UP001597145">
    <property type="component" value="Unassembled WGS sequence"/>
</dbReference>
<dbReference type="RefSeq" id="WP_343969294.1">
    <property type="nucleotide sequence ID" value="NZ_BAAAJG010000001.1"/>
</dbReference>
<evidence type="ECO:0000313" key="1">
    <source>
        <dbReference type="EMBL" id="MFD1528443.1"/>
    </source>
</evidence>
<name>A0ABW4FCK7_9PSEU</name>
<reference evidence="2" key="1">
    <citation type="journal article" date="2019" name="Int. J. Syst. Evol. Microbiol.">
        <title>The Global Catalogue of Microorganisms (GCM) 10K type strain sequencing project: providing services to taxonomists for standard genome sequencing and annotation.</title>
        <authorList>
            <consortium name="The Broad Institute Genomics Platform"/>
            <consortium name="The Broad Institute Genome Sequencing Center for Infectious Disease"/>
            <person name="Wu L."/>
            <person name="Ma J."/>
        </authorList>
    </citation>
    <scope>NUCLEOTIDE SEQUENCE [LARGE SCALE GENOMIC DNA]</scope>
    <source>
        <strain evidence="2">JCM 12165</strain>
    </source>
</reference>
<comment type="caution">
    <text evidence="1">The sequence shown here is derived from an EMBL/GenBank/DDBJ whole genome shotgun (WGS) entry which is preliminary data.</text>
</comment>
<gene>
    <name evidence="1" type="ORF">ACFSCY_03225</name>
</gene>
<protein>
    <submittedName>
        <fullName evidence="1">Uncharacterized protein</fullName>
    </submittedName>
</protein>
<evidence type="ECO:0000313" key="2">
    <source>
        <dbReference type="Proteomes" id="UP001597145"/>
    </source>
</evidence>
<proteinExistence type="predicted"/>
<dbReference type="EMBL" id="JBHUCP010000003">
    <property type="protein sequence ID" value="MFD1528443.1"/>
    <property type="molecule type" value="Genomic_DNA"/>
</dbReference>
<organism evidence="1 2">
    <name type="scientific">Pseudonocardia aurantiaca</name>
    <dbReference type="NCBI Taxonomy" id="75290"/>
    <lineage>
        <taxon>Bacteria</taxon>
        <taxon>Bacillati</taxon>
        <taxon>Actinomycetota</taxon>
        <taxon>Actinomycetes</taxon>
        <taxon>Pseudonocardiales</taxon>
        <taxon>Pseudonocardiaceae</taxon>
        <taxon>Pseudonocardia</taxon>
    </lineage>
</organism>
<accession>A0ABW4FCK7</accession>